<feature type="transmembrane region" description="Helical" evidence="2">
    <location>
        <begin position="141"/>
        <end position="162"/>
    </location>
</feature>
<comment type="caution">
    <text evidence="4">The sequence shown here is derived from an EMBL/GenBank/DDBJ whole genome shotgun (WGS) entry which is preliminary data.</text>
</comment>
<dbReference type="PANTHER" id="PTHR10166:SF65">
    <property type="entry name" value="VWFA DOMAIN-CONTAINING PROTEIN"/>
    <property type="match status" value="1"/>
</dbReference>
<keyword evidence="2" id="KW-0472">Membrane</keyword>
<dbReference type="GO" id="GO:0005891">
    <property type="term" value="C:voltage-gated calcium channel complex"/>
    <property type="evidence" value="ECO:0007669"/>
    <property type="project" value="TreeGrafter"/>
</dbReference>
<dbReference type="GO" id="GO:0005245">
    <property type="term" value="F:voltage-gated calcium channel activity"/>
    <property type="evidence" value="ECO:0007669"/>
    <property type="project" value="TreeGrafter"/>
</dbReference>
<feature type="transmembrane region" description="Helical" evidence="2">
    <location>
        <begin position="32"/>
        <end position="55"/>
    </location>
</feature>
<dbReference type="InterPro" id="IPR051173">
    <property type="entry name" value="Ca_channel_alpha-2/delta"/>
</dbReference>
<dbReference type="PROSITE" id="PS50234">
    <property type="entry name" value="VWFA"/>
    <property type="match status" value="1"/>
</dbReference>
<accession>A0AA39GY85</accession>
<protein>
    <recommendedName>
        <fullName evidence="3">VWFA domain-containing protein</fullName>
    </recommendedName>
</protein>
<keyword evidence="5" id="KW-1185">Reference proteome</keyword>
<feature type="region of interest" description="Disordered" evidence="1">
    <location>
        <begin position="1402"/>
        <end position="1422"/>
    </location>
</feature>
<feature type="transmembrane region" description="Helical" evidence="2">
    <location>
        <begin position="114"/>
        <end position="135"/>
    </location>
</feature>
<dbReference type="InterPro" id="IPR036465">
    <property type="entry name" value="vWFA_dom_sf"/>
</dbReference>
<dbReference type="SUPFAM" id="SSF53300">
    <property type="entry name" value="vWA-like"/>
    <property type="match status" value="1"/>
</dbReference>
<dbReference type="EMBL" id="JAUCMV010000005">
    <property type="protein sequence ID" value="KAK0395785.1"/>
    <property type="molecule type" value="Genomic_DNA"/>
</dbReference>
<evidence type="ECO:0000256" key="2">
    <source>
        <dbReference type="SAM" id="Phobius"/>
    </source>
</evidence>
<feature type="compositionally biased region" description="Basic and acidic residues" evidence="1">
    <location>
        <begin position="1402"/>
        <end position="1416"/>
    </location>
</feature>
<evidence type="ECO:0000313" key="4">
    <source>
        <dbReference type="EMBL" id="KAK0395785.1"/>
    </source>
</evidence>
<sequence length="1446" mass="163297">MQMFKTEIDSLCADFDNTLNRHSKLKERTPKLFFNSGFPANFCFFATFIFALFFFSSYFDELQMDSEVIIFDLHIVYPSAILKLLPLVSSKGGWISVIGLSMHCYAMYTTKARVILPDLLNIGAWIFMTGCHFVSRNVPDIYLIRFIVAGILCITTASVTFLPRKRKHRKRPNTVLSAFSVASTPISQCTTLDSESLLSSECTSPELSVRRSPKSVIASGMQRQHRFRNRGVTSTAKLSRNLGGHQSMEQGADNETENRRESFSLFSTNTSTTRRRSPISVVKKGILPESELQDEDVCTQEIDGIFGGLKLGSEDEVGSAIKKRRGPFSSISYNSSVRNGHWMNPPVCGASVYTPSEAPSKIRICCISKFLFDSYPMLHWLTLFFGLTGLLQGEPLVHDSLIKSMGSFSDKLRSSFASHSRIEYVHRDVQKQLEGWIEVHSHDFYETTQEFQNSIQTFFDNRSKAIKRIVASAESETQALIYSSHRLVDDVECDRFRQLISEQNLRTHQPRTQKKSLVSGVHVTVESFVCDSSVIRDFTWTHSPRILKTLKNNYDSGLAMSRQYIGTYSGLSRVFPSFRWLVEPESITFDLFDPRYRQWFIGAESSPKDVLFLIDFSGSVKGQTQHLTKMTILHVLATLNPNDYFNAVWYSSRHELVLKHCFDGFLPATTRNKRMFQNQLEKIEERDQALLSPALNHTLNMFRQGQLNASDFLRETMGKGSGGHKIIMIFTDGIEEWPIDLVQREKDAAGDIVRVFGFSMGYGTGELPILDYISCNTGATYSIVDSIADVKHQSRSYLTALSEVLALSYKDKDSAQERPITWSPPYMDTQGIGPVITLSMPILNMMVNGTNGFIGAAGVDILFTELAELLPNNEQIYSFIIDNNGIVMYHPKLMTPTREVYSVRRTACYDTRVPPRKGGRIQFGGSDERVLKLMGLVDSIQTTDILEIESPTEQFRNFRQAMIDKSCGEVVDDGPFEYRCSIIEGTPLVVGYVGRKDDSVLSLKYTSKKPSLPFKDLVGFYVPKRELCGDHLDSYGDLDRLDAYLSNQERCAENRRIPYAFTNILTSWSLTWPDLEENQTCATSALPDETFSSLHTSSFVFTQRKISAFYPRCNFELVKPILTELGPPLSTENRIPKSRDRNRLETFVLEGSFIAKENIRDASHDKFLATVGVQWQSQFVNDLWYNLTHEDNGWEECFRKGKECHLLTSNGFVVASSASKLGDLAHVDSFLFEELSNRGHLKSSAWVDHQKYCKPDDANSYSISTSTSASLRSPLRTLAKGLLSTLHTFLWILLDVCIRSSDGQPVMVGNICKFSKIKHLEQCSMEYTKHTLDLAKPISVTIHHENCTRSATVVPFGGITMSLLLVEGLCEENETFKGIDPFAPRRIPDCQLASPLYRKRRPDLDYSRNHPDENPRDCPASSSNASYSVLLTVLCIAGSFLSRVVS</sequence>
<feature type="domain" description="VWFA" evidence="3">
    <location>
        <begin position="609"/>
        <end position="805"/>
    </location>
</feature>
<dbReference type="Gene3D" id="3.40.50.410">
    <property type="entry name" value="von Willebrand factor, type A domain"/>
    <property type="match status" value="1"/>
</dbReference>
<dbReference type="PANTHER" id="PTHR10166">
    <property type="entry name" value="VOLTAGE-DEPENDENT CALCIUM CHANNEL SUBUNIT ALPHA-2/DELTA-RELATED"/>
    <property type="match status" value="1"/>
</dbReference>
<dbReference type="Pfam" id="PF00092">
    <property type="entry name" value="VWA"/>
    <property type="match status" value="1"/>
</dbReference>
<proteinExistence type="predicted"/>
<evidence type="ECO:0000256" key="1">
    <source>
        <dbReference type="SAM" id="MobiDB-lite"/>
    </source>
</evidence>
<feature type="region of interest" description="Disordered" evidence="1">
    <location>
        <begin position="213"/>
        <end position="271"/>
    </location>
</feature>
<evidence type="ECO:0000259" key="3">
    <source>
        <dbReference type="PROSITE" id="PS50234"/>
    </source>
</evidence>
<keyword evidence="2" id="KW-1133">Transmembrane helix</keyword>
<dbReference type="InterPro" id="IPR002035">
    <property type="entry name" value="VWF_A"/>
</dbReference>
<dbReference type="Proteomes" id="UP001175271">
    <property type="component" value="Unassembled WGS sequence"/>
</dbReference>
<dbReference type="SMART" id="SM00327">
    <property type="entry name" value="VWA"/>
    <property type="match status" value="1"/>
</dbReference>
<reference evidence="4" key="1">
    <citation type="submission" date="2023-06" db="EMBL/GenBank/DDBJ databases">
        <title>Genomic analysis of the entomopathogenic nematode Steinernema hermaphroditum.</title>
        <authorList>
            <person name="Schwarz E.M."/>
            <person name="Heppert J.K."/>
            <person name="Baniya A."/>
            <person name="Schwartz H.T."/>
            <person name="Tan C.-H."/>
            <person name="Antoshechkin I."/>
            <person name="Sternberg P.W."/>
            <person name="Goodrich-Blair H."/>
            <person name="Dillman A.R."/>
        </authorList>
    </citation>
    <scope>NUCLEOTIDE SEQUENCE</scope>
    <source>
        <strain evidence="4">PS9179</strain>
        <tissue evidence="4">Whole animal</tissue>
    </source>
</reference>
<evidence type="ECO:0000313" key="5">
    <source>
        <dbReference type="Proteomes" id="UP001175271"/>
    </source>
</evidence>
<name>A0AA39GY85_9BILA</name>
<organism evidence="4 5">
    <name type="scientific">Steinernema hermaphroditum</name>
    <dbReference type="NCBI Taxonomy" id="289476"/>
    <lineage>
        <taxon>Eukaryota</taxon>
        <taxon>Metazoa</taxon>
        <taxon>Ecdysozoa</taxon>
        <taxon>Nematoda</taxon>
        <taxon>Chromadorea</taxon>
        <taxon>Rhabditida</taxon>
        <taxon>Tylenchina</taxon>
        <taxon>Panagrolaimomorpha</taxon>
        <taxon>Strongyloidoidea</taxon>
        <taxon>Steinernematidae</taxon>
        <taxon>Steinernema</taxon>
    </lineage>
</organism>
<dbReference type="Gene3D" id="3.30.450.20">
    <property type="entry name" value="PAS domain"/>
    <property type="match status" value="2"/>
</dbReference>
<keyword evidence="2" id="KW-0812">Transmembrane</keyword>
<gene>
    <name evidence="4" type="ORF">QR680_001427</name>
</gene>